<evidence type="ECO:0000256" key="2">
    <source>
        <dbReference type="ARBA" id="ARBA00022759"/>
    </source>
</evidence>
<dbReference type="Gene3D" id="1.10.10.10">
    <property type="entry name" value="Winged helix-like DNA-binding domain superfamily/Winged helix DNA-binding domain"/>
    <property type="match status" value="1"/>
</dbReference>
<protein>
    <submittedName>
        <fullName evidence="5">Restriction endonuclease</fullName>
    </submittedName>
</protein>
<organism evidence="5 6">
    <name type="scientific">Corynebacterium xerosis</name>
    <dbReference type="NCBI Taxonomy" id="1725"/>
    <lineage>
        <taxon>Bacteria</taxon>
        <taxon>Bacillati</taxon>
        <taxon>Actinomycetota</taxon>
        <taxon>Actinomycetes</taxon>
        <taxon>Mycobacteriales</taxon>
        <taxon>Corynebacteriaceae</taxon>
        <taxon>Corynebacterium</taxon>
    </lineage>
</organism>
<dbReference type="GO" id="GO:0009307">
    <property type="term" value="P:DNA restriction-modification system"/>
    <property type="evidence" value="ECO:0007669"/>
    <property type="project" value="InterPro"/>
</dbReference>
<evidence type="ECO:0000313" key="5">
    <source>
        <dbReference type="EMBL" id="NMF08565.1"/>
    </source>
</evidence>
<sequence>MSTTFASGDPALDRVRELVLSADPDGSRFAQTFRSSYDRLYNGQWTGRYSWDQLYKTEKTHFGTLIEIAIRQEFDDIIDDGVQDHLDYRISGVDVDCKFSMGKAQWMIPMECVGEIIIGLHASDENSTWSLCVERATEDRLTQGGNRDRKRTFTKAAKAEIQWLFDDAPLPVNRLLHLPEADRAAIFKPRSGQQRVCELFRRTIGLSVNRESIAAVAEQKDYMKRVRGNGGARGLLQPEGIVVLSGKYRNQASIAEQLVGAQLMPEELMALKLAPAEREAAEPSVQIGGGWWRVAHPGEVVRPAPVVGEAT</sequence>
<dbReference type="CDD" id="cd22338">
    <property type="entry name" value="NaeI-like"/>
    <property type="match status" value="1"/>
</dbReference>
<dbReference type="AlphaFoldDB" id="A0A7X9SUY2"/>
<dbReference type="InterPro" id="IPR036388">
    <property type="entry name" value="WH-like_DNA-bd_sf"/>
</dbReference>
<name>A0A7X9SUY2_9CORY</name>
<dbReference type="RefSeq" id="WP_168937288.1">
    <property type="nucleotide sequence ID" value="NZ_JABAGA010000001.1"/>
</dbReference>
<feature type="domain" description="Type II restriction enzyme NaeI" evidence="4">
    <location>
        <begin position="14"/>
        <end position="303"/>
    </location>
</feature>
<proteinExistence type="predicted"/>
<evidence type="ECO:0000256" key="1">
    <source>
        <dbReference type="ARBA" id="ARBA00022722"/>
    </source>
</evidence>
<dbReference type="InterPro" id="IPR011335">
    <property type="entry name" value="Restrct_endonuc-II-like"/>
</dbReference>
<dbReference type="Proteomes" id="UP000589552">
    <property type="component" value="Unassembled WGS sequence"/>
</dbReference>
<evidence type="ECO:0000256" key="3">
    <source>
        <dbReference type="ARBA" id="ARBA00022801"/>
    </source>
</evidence>
<dbReference type="Pfam" id="PF09126">
    <property type="entry name" value="NaeI"/>
    <property type="match status" value="1"/>
</dbReference>
<dbReference type="InterPro" id="IPR037057">
    <property type="entry name" value="DNA_rep_MutH/T2_RE_sf"/>
</dbReference>
<comment type="caution">
    <text evidence="5">The sequence shown here is derived from an EMBL/GenBank/DDBJ whole genome shotgun (WGS) entry which is preliminary data.</text>
</comment>
<evidence type="ECO:0000259" key="4">
    <source>
        <dbReference type="Pfam" id="PF09126"/>
    </source>
</evidence>
<dbReference type="EMBL" id="JABAGA010000001">
    <property type="protein sequence ID" value="NMF08565.1"/>
    <property type="molecule type" value="Genomic_DNA"/>
</dbReference>
<dbReference type="InterPro" id="IPR015210">
    <property type="entry name" value="NaeI"/>
</dbReference>
<dbReference type="Gene3D" id="3.40.600.10">
    <property type="entry name" value="DNA mismatch repair MutH/Restriction endonuclease, type II"/>
    <property type="match status" value="1"/>
</dbReference>
<dbReference type="SUPFAM" id="SSF52980">
    <property type="entry name" value="Restriction endonuclease-like"/>
    <property type="match status" value="1"/>
</dbReference>
<keyword evidence="2 5" id="KW-0255">Endonuclease</keyword>
<reference evidence="5 6" key="1">
    <citation type="submission" date="2020-04" db="EMBL/GenBank/DDBJ databases">
        <authorList>
            <person name="Hitch T.C.A."/>
            <person name="Wylensek D."/>
            <person name="Clavel T."/>
        </authorList>
    </citation>
    <scope>NUCLEOTIDE SEQUENCE [LARGE SCALE GENOMIC DNA]</scope>
    <source>
        <strain evidence="5 6">BL-383-APC-2I</strain>
    </source>
</reference>
<keyword evidence="1" id="KW-0540">Nuclease</keyword>
<gene>
    <name evidence="5" type="ORF">HF852_02910</name>
</gene>
<accession>A0A7X9SUY2</accession>
<dbReference type="GO" id="GO:0009036">
    <property type="term" value="F:type II site-specific deoxyribonuclease activity"/>
    <property type="evidence" value="ECO:0007669"/>
    <property type="project" value="InterPro"/>
</dbReference>
<dbReference type="GO" id="GO:0003677">
    <property type="term" value="F:DNA binding"/>
    <property type="evidence" value="ECO:0007669"/>
    <property type="project" value="InterPro"/>
</dbReference>
<evidence type="ECO:0000313" key="6">
    <source>
        <dbReference type="Proteomes" id="UP000589552"/>
    </source>
</evidence>
<keyword evidence="3" id="KW-0378">Hydrolase</keyword>